<dbReference type="EMBL" id="LGTQ01000005">
    <property type="protein sequence ID" value="KPM49766.1"/>
    <property type="molecule type" value="Genomic_DNA"/>
</dbReference>
<dbReference type="RefSeq" id="WP_055144169.1">
    <property type="nucleotide sequence ID" value="NZ_JXSZ01000005.1"/>
</dbReference>
<dbReference type="Gene3D" id="2.60.120.560">
    <property type="entry name" value="Exo-inulinase, domain 1"/>
    <property type="match status" value="1"/>
</dbReference>
<proteinExistence type="predicted"/>
<sequence length="222" mass="25566">MKKYSINVLFLLLGVQLSAQTIQLNKKNLVANQVNISFTSIENEEVVKVAFDTLFKDTDIASFAKIKNINFKDGSIEVKVLSQLHEDAPVWARGFIGLAFRIKDDNSKFESIYIRPVNGRSENQIQRNHSIQYFAFPDFRFDYLRKSDPEKYESFADMGLNEWITIRIEVDGVKARFFVNDSTYPSLVVNDLKWGNNNSGSIGLWVGNWTEGYFKDLKVIKK</sequence>
<dbReference type="PATRIC" id="fig|1605367.3.peg.2167"/>
<accession>A0A0P7CAQ8</accession>
<dbReference type="STRING" id="1605367.AFM12_04100"/>
<evidence type="ECO:0000313" key="2">
    <source>
        <dbReference type="EMBL" id="KPM49766.1"/>
    </source>
</evidence>
<feature type="chain" id="PRO_5006136731" description="3-keto-disaccharide hydrolase domain-containing protein" evidence="1">
    <location>
        <begin position="20"/>
        <end position="222"/>
    </location>
</feature>
<evidence type="ECO:0000313" key="3">
    <source>
        <dbReference type="Proteomes" id="UP000050454"/>
    </source>
</evidence>
<feature type="signal peptide" evidence="1">
    <location>
        <begin position="1"/>
        <end position="19"/>
    </location>
</feature>
<protein>
    <recommendedName>
        <fullName evidence="4">3-keto-disaccharide hydrolase domain-containing protein</fullName>
    </recommendedName>
</protein>
<gene>
    <name evidence="2" type="ORF">AFM12_04100</name>
</gene>
<comment type="caution">
    <text evidence="2">The sequence shown here is derived from an EMBL/GenBank/DDBJ whole genome shotgun (WGS) entry which is preliminary data.</text>
</comment>
<dbReference type="AlphaFoldDB" id="A0A0P7CAQ8"/>
<evidence type="ECO:0008006" key="4">
    <source>
        <dbReference type="Google" id="ProtNLM"/>
    </source>
</evidence>
<name>A0A0P7CAQ8_9BACT</name>
<keyword evidence="1" id="KW-0732">Signal</keyword>
<keyword evidence="3" id="KW-1185">Reference proteome</keyword>
<reference evidence="2 3" key="1">
    <citation type="submission" date="2015-07" db="EMBL/GenBank/DDBJ databases">
        <title>The draft genome sequence of Leadbetterella sp. JN14-9.</title>
        <authorList>
            <person name="Liu Y."/>
            <person name="Du J."/>
            <person name="Shao Z."/>
        </authorList>
    </citation>
    <scope>NUCLEOTIDE SEQUENCE [LARGE SCALE GENOMIC DNA]</scope>
    <source>
        <strain evidence="2 3">JN14-9</strain>
    </source>
</reference>
<organism evidence="2 3">
    <name type="scientific">Jiulongibacter sediminis</name>
    <dbReference type="NCBI Taxonomy" id="1605367"/>
    <lineage>
        <taxon>Bacteria</taxon>
        <taxon>Pseudomonadati</taxon>
        <taxon>Bacteroidota</taxon>
        <taxon>Cytophagia</taxon>
        <taxon>Cytophagales</taxon>
        <taxon>Leadbetterellaceae</taxon>
        <taxon>Jiulongibacter</taxon>
    </lineage>
</organism>
<dbReference type="Proteomes" id="UP000050454">
    <property type="component" value="Unassembled WGS sequence"/>
</dbReference>
<evidence type="ECO:0000256" key="1">
    <source>
        <dbReference type="SAM" id="SignalP"/>
    </source>
</evidence>